<dbReference type="Proteomes" id="UP001324380">
    <property type="component" value="Chromosome"/>
</dbReference>
<dbReference type="InterPro" id="IPR051532">
    <property type="entry name" value="Ester_Hydrolysis_Enzymes"/>
</dbReference>
<dbReference type="PANTHER" id="PTHR30383">
    <property type="entry name" value="THIOESTERASE 1/PROTEASE 1/LYSOPHOSPHOLIPASE L1"/>
    <property type="match status" value="1"/>
</dbReference>
<sequence>MAKELHLSKKKIRWFKGLAMLTPIVLMIIFECVLRLVGYGHDTNLFIRYPDDPSYWVINKYASEPYFSDTANATRGNIEIFKVKKAANTVRLFVLGESTTAGYPYGHNGSFHRWLQYRLMHNYPGIHFEIINVSLTAINSYTVLDFGKQILDYQPDGVLIYTGHNEYYGALGTCSTSHIANNRMVVKLVIGLRHFRTVQLIENIYRHIKNNQTPSIDKRENLMKRMAASQEIRYGSTEYYSGINQFKTNMDELCGLLQHQAIPVFLSTLVSNEKDQAPFISSLRSANAADNYKKANILYASGNYRLARQQFVKAKELDMLRFRAPEAINDIIESFAIKYKNVHIVDAKKTFEQHSPHQILGYETLLEHVHPNLYGYALLSDAFYQSIEKANLIKGYAQRQMSFQELILKMPVTRVDSLYGVYTIMMLKSGWPFNDPIPASFKRGNTTEEQLAGSLSVNRISWAGAMDQLFRCSMRSNDKKTALKAVEAVLLESPQNITYKIYAARLNFDLNNFNDAEFYFKMAYDQEQSFENVQNMYLMYLKTDQPEKSLPYVEQALRLRPQDVNLPGMKSIVKNITDLKSKLKSSPGNPELMNKIGLDYHIIAVEDVARKYGTTY</sequence>
<dbReference type="RefSeq" id="WP_321561383.1">
    <property type="nucleotide sequence ID" value="NZ_CP139558.1"/>
</dbReference>
<proteinExistence type="predicted"/>
<name>A0ABZ0THD5_9SPHI</name>
<gene>
    <name evidence="2" type="ORF">SNE25_23140</name>
</gene>
<keyword evidence="1" id="KW-0472">Membrane</keyword>
<keyword evidence="3" id="KW-1185">Reference proteome</keyword>
<protein>
    <submittedName>
        <fullName evidence="2">GDSL-type esterase/lipase family protein</fullName>
    </submittedName>
</protein>
<organism evidence="2 3">
    <name type="scientific">Mucilaginibacter sabulilitoris</name>
    <dbReference type="NCBI Taxonomy" id="1173583"/>
    <lineage>
        <taxon>Bacteria</taxon>
        <taxon>Pseudomonadati</taxon>
        <taxon>Bacteroidota</taxon>
        <taxon>Sphingobacteriia</taxon>
        <taxon>Sphingobacteriales</taxon>
        <taxon>Sphingobacteriaceae</taxon>
        <taxon>Mucilaginibacter</taxon>
    </lineage>
</organism>
<evidence type="ECO:0000256" key="1">
    <source>
        <dbReference type="SAM" id="Phobius"/>
    </source>
</evidence>
<keyword evidence="1" id="KW-1133">Transmembrane helix</keyword>
<dbReference type="PANTHER" id="PTHR30383:SF5">
    <property type="entry name" value="SGNH HYDROLASE-TYPE ESTERASE DOMAIN-CONTAINING PROTEIN"/>
    <property type="match status" value="1"/>
</dbReference>
<reference evidence="2 3" key="1">
    <citation type="submission" date="2023-11" db="EMBL/GenBank/DDBJ databases">
        <title>Analysis of the Genomes of Mucilaginibacter gossypii cycad 4 and M. sabulilitoris SNA2: microbes with the potential for plant growth promotion.</title>
        <authorList>
            <person name="Hirsch A.M."/>
            <person name="Humm E."/>
            <person name="Rubbi M."/>
            <person name="Del Vecchio G."/>
            <person name="Ha S.M."/>
            <person name="Pellegrini M."/>
            <person name="Gunsalus R.P."/>
        </authorList>
    </citation>
    <scope>NUCLEOTIDE SEQUENCE [LARGE SCALE GENOMIC DNA]</scope>
    <source>
        <strain evidence="2 3">SNA2</strain>
    </source>
</reference>
<dbReference type="SUPFAM" id="SSF52266">
    <property type="entry name" value="SGNH hydrolase"/>
    <property type="match status" value="1"/>
</dbReference>
<feature type="transmembrane region" description="Helical" evidence="1">
    <location>
        <begin position="12"/>
        <end position="30"/>
    </location>
</feature>
<dbReference type="Gene3D" id="3.40.50.1110">
    <property type="entry name" value="SGNH hydrolase"/>
    <property type="match status" value="1"/>
</dbReference>
<evidence type="ECO:0000313" key="2">
    <source>
        <dbReference type="EMBL" id="WPU92221.1"/>
    </source>
</evidence>
<dbReference type="InterPro" id="IPR011990">
    <property type="entry name" value="TPR-like_helical_dom_sf"/>
</dbReference>
<accession>A0ABZ0THD5</accession>
<dbReference type="InterPro" id="IPR036514">
    <property type="entry name" value="SGNH_hydro_sf"/>
</dbReference>
<dbReference type="EMBL" id="CP139558">
    <property type="protein sequence ID" value="WPU92221.1"/>
    <property type="molecule type" value="Genomic_DNA"/>
</dbReference>
<dbReference type="Gene3D" id="1.25.40.10">
    <property type="entry name" value="Tetratricopeptide repeat domain"/>
    <property type="match status" value="1"/>
</dbReference>
<evidence type="ECO:0000313" key="3">
    <source>
        <dbReference type="Proteomes" id="UP001324380"/>
    </source>
</evidence>
<keyword evidence="1" id="KW-0812">Transmembrane</keyword>
<dbReference type="SUPFAM" id="SSF48452">
    <property type="entry name" value="TPR-like"/>
    <property type="match status" value="1"/>
</dbReference>